<evidence type="ECO:0000256" key="1">
    <source>
        <dbReference type="ARBA" id="ARBA00004123"/>
    </source>
</evidence>
<feature type="compositionally biased region" description="Basic and acidic residues" evidence="6">
    <location>
        <begin position="463"/>
        <end position="472"/>
    </location>
</feature>
<dbReference type="GO" id="GO:0006355">
    <property type="term" value="P:regulation of DNA-templated transcription"/>
    <property type="evidence" value="ECO:0007669"/>
    <property type="project" value="InterPro"/>
</dbReference>
<keyword evidence="4 5" id="KW-0539">Nucleus</keyword>
<dbReference type="Gene3D" id="1.20.1160.11">
    <property type="entry name" value="Paired amphipathic helix"/>
    <property type="match status" value="1"/>
</dbReference>
<feature type="region of interest" description="Disordered" evidence="6">
    <location>
        <begin position="102"/>
        <end position="142"/>
    </location>
</feature>
<evidence type="ECO:0000256" key="4">
    <source>
        <dbReference type="ARBA" id="ARBA00023242"/>
    </source>
</evidence>
<dbReference type="PANTHER" id="PTHR16088:SF3">
    <property type="entry name" value="GON-4-LIKE PROTEIN"/>
    <property type="match status" value="1"/>
</dbReference>
<evidence type="ECO:0000256" key="5">
    <source>
        <dbReference type="PROSITE-ProRule" id="PRU00810"/>
    </source>
</evidence>
<proteinExistence type="predicted"/>
<feature type="compositionally biased region" description="Basic residues" evidence="6">
    <location>
        <begin position="445"/>
        <end position="454"/>
    </location>
</feature>
<dbReference type="Proteomes" id="UP000504606">
    <property type="component" value="Unplaced"/>
</dbReference>
<dbReference type="PANTHER" id="PTHR16088">
    <property type="entry name" value="YY1 ASSOCIATED PROTEIN-RELATED"/>
    <property type="match status" value="1"/>
</dbReference>
<feature type="region of interest" description="Disordered" evidence="6">
    <location>
        <begin position="427"/>
        <end position="517"/>
    </location>
</feature>
<dbReference type="GeneID" id="113210938"/>
<keyword evidence="3" id="KW-0804">Transcription</keyword>
<gene>
    <name evidence="8 9" type="primary">LOC113210938</name>
</gene>
<feature type="compositionally biased region" description="Basic and acidic residues" evidence="6">
    <location>
        <begin position="1"/>
        <end position="17"/>
    </location>
</feature>
<evidence type="ECO:0000256" key="2">
    <source>
        <dbReference type="ARBA" id="ARBA00023015"/>
    </source>
</evidence>
<evidence type="ECO:0000313" key="9">
    <source>
        <dbReference type="RefSeq" id="XP_026284922.1"/>
    </source>
</evidence>
<keyword evidence="2" id="KW-0805">Transcription regulation</keyword>
<dbReference type="Pfam" id="PF02671">
    <property type="entry name" value="PAH"/>
    <property type="match status" value="1"/>
</dbReference>
<dbReference type="SUPFAM" id="SSF46689">
    <property type="entry name" value="Homeodomain-like"/>
    <property type="match status" value="1"/>
</dbReference>
<organism evidence="7 9">
    <name type="scientific">Frankliniella occidentalis</name>
    <name type="common">Western flower thrips</name>
    <name type="synonym">Euthrips occidentalis</name>
    <dbReference type="NCBI Taxonomy" id="133901"/>
    <lineage>
        <taxon>Eukaryota</taxon>
        <taxon>Metazoa</taxon>
        <taxon>Ecdysozoa</taxon>
        <taxon>Arthropoda</taxon>
        <taxon>Hexapoda</taxon>
        <taxon>Insecta</taxon>
        <taxon>Pterygota</taxon>
        <taxon>Neoptera</taxon>
        <taxon>Paraneoptera</taxon>
        <taxon>Thysanoptera</taxon>
        <taxon>Terebrantia</taxon>
        <taxon>Thripoidea</taxon>
        <taxon>Thripidae</taxon>
        <taxon>Frankliniella</taxon>
    </lineage>
</organism>
<dbReference type="PROSITE" id="PS51477">
    <property type="entry name" value="PAH"/>
    <property type="match status" value="1"/>
</dbReference>
<dbReference type="GO" id="GO:0005634">
    <property type="term" value="C:nucleus"/>
    <property type="evidence" value="ECO:0007669"/>
    <property type="project" value="UniProtKB-SubCell"/>
</dbReference>
<dbReference type="InterPro" id="IPR009057">
    <property type="entry name" value="Homeodomain-like_sf"/>
</dbReference>
<evidence type="ECO:0000256" key="6">
    <source>
        <dbReference type="SAM" id="MobiDB-lite"/>
    </source>
</evidence>
<dbReference type="RefSeq" id="XP_026284921.1">
    <property type="nucleotide sequence ID" value="XM_026429136.2"/>
</dbReference>
<comment type="subcellular location">
    <subcellularLocation>
        <location evidence="1 5">Nucleus</location>
    </subcellularLocation>
</comment>
<dbReference type="InterPro" id="IPR003822">
    <property type="entry name" value="PAH"/>
</dbReference>
<accession>A0A6J1SVL5</accession>
<sequence length="720" mass="81731">METEISHLIKSSGDDSCHSGQSVHSSSPLLKKASPLKHVTPIIKKYDCQRQAKNGKSLKLKPQGKIMEEGLGVQPSKPVQNLAAGMDSLDAALRNAEKYLGKQEGPSDYSLDPGLEHNGDDLGDAEEEGTSSSTVASQQNATINRPVHLRNRNRVLKKRNQLQKDLEHALPLATSDEHLVSEEKSKVLSQSYFLKVRDRYENQNPAVFSKFVELMNDFGKRLYSISDFYHQVINLLEDSPDLCEEFLLFLHPDQALQCGKFMEHLALTEMKSFLNKLEVCFSKQPQHLKKIFASWTRLAENPNLTLEMVRNTILPLLRNNTFLSDSFLELLPTGRPPESKMTDFAQLNCDDVDSEHSGEEDVYEFLDIPEDNDDRYGGENCQCCCHSSEDTSYSNRSKHCDPCGIKFIAGKVFMQREHGLRPVKIEFRNGSTTSNMKRLNDHKQLSRPRSRRGRTSTTQVSIKQEECKHSVETDDEFPIKSKSPRQRPKISKSMREKPASARCLSLNRKPSGGKLSPSSLTVIHDQDAVAAPCGDENQPKLDLSTLQTDQPRNKDHCHLGESESNVDIEIHHDNHLLSDKECEEEQVKEECHQGNSYQEIQNAECMVSDTDTKDDEIDVQDEDKSAEYISMDEKDEDYEEEEACVDNSGTSSDCDMEYSSEDNEAASWTREEDRIILCTFQSEPDKEKTLTIINAQLPHRTRNEINRRFQLLINLIQKMG</sequence>
<dbReference type="RefSeq" id="XP_026284922.1">
    <property type="nucleotide sequence ID" value="XM_026429137.2"/>
</dbReference>
<reference evidence="8 9" key="1">
    <citation type="submission" date="2025-04" db="UniProtKB">
        <authorList>
            <consortium name="RefSeq"/>
        </authorList>
    </citation>
    <scope>IDENTIFICATION</scope>
    <source>
        <tissue evidence="8 9">Whole organism</tissue>
    </source>
</reference>
<feature type="compositionally biased region" description="Polar residues" evidence="6">
    <location>
        <begin position="130"/>
        <end position="142"/>
    </location>
</feature>
<evidence type="ECO:0000256" key="3">
    <source>
        <dbReference type="ARBA" id="ARBA00023163"/>
    </source>
</evidence>
<feature type="compositionally biased region" description="Basic residues" evidence="6">
    <location>
        <begin position="482"/>
        <end position="492"/>
    </location>
</feature>
<dbReference type="Pfam" id="PF21227">
    <property type="entry name" value="Myb_DNA-binding_7"/>
    <property type="match status" value="1"/>
</dbReference>
<feature type="compositionally biased region" description="Low complexity" evidence="6">
    <location>
        <begin position="18"/>
        <end position="32"/>
    </location>
</feature>
<dbReference type="OrthoDB" id="6257037at2759"/>
<dbReference type="Gene3D" id="1.10.10.60">
    <property type="entry name" value="Homeodomain-like"/>
    <property type="match status" value="1"/>
</dbReference>
<name>A0A6J1SVL5_FRAOC</name>
<dbReference type="InterPro" id="IPR036600">
    <property type="entry name" value="PAH_sf"/>
</dbReference>
<keyword evidence="7" id="KW-1185">Reference proteome</keyword>
<dbReference type="SUPFAM" id="SSF47762">
    <property type="entry name" value="PAH2 domain"/>
    <property type="match status" value="1"/>
</dbReference>
<dbReference type="GO" id="GO:0003712">
    <property type="term" value="F:transcription coregulator activity"/>
    <property type="evidence" value="ECO:0007669"/>
    <property type="project" value="TreeGrafter"/>
</dbReference>
<evidence type="ECO:0000313" key="8">
    <source>
        <dbReference type="RefSeq" id="XP_026284921.1"/>
    </source>
</evidence>
<dbReference type="InterPro" id="IPR052435">
    <property type="entry name" value="YY1-Transcr_Regul"/>
</dbReference>
<dbReference type="AlphaFoldDB" id="A0A6J1SVL5"/>
<dbReference type="KEGG" id="foc:113210938"/>
<protein>
    <submittedName>
        <fullName evidence="8 9">GON-4-like protein isoform X1</fullName>
    </submittedName>
</protein>
<feature type="region of interest" description="Disordered" evidence="6">
    <location>
        <begin position="1"/>
        <end position="32"/>
    </location>
</feature>
<evidence type="ECO:0000313" key="7">
    <source>
        <dbReference type="Proteomes" id="UP000504606"/>
    </source>
</evidence>